<dbReference type="EMBL" id="JACXAJ010000008">
    <property type="protein sequence ID" value="MBD1398480.1"/>
    <property type="molecule type" value="Genomic_DNA"/>
</dbReference>
<dbReference type="PROSITE" id="PS51257">
    <property type="entry name" value="PROKAR_LIPOPROTEIN"/>
    <property type="match status" value="1"/>
</dbReference>
<keyword evidence="2" id="KW-1185">Reference proteome</keyword>
<name>A0ABR7XJM6_9BACT</name>
<dbReference type="RefSeq" id="WP_191184608.1">
    <property type="nucleotide sequence ID" value="NZ_JACXAJ010000008.1"/>
</dbReference>
<reference evidence="1 2" key="1">
    <citation type="submission" date="2020-09" db="EMBL/GenBank/DDBJ databases">
        <title>Genome sequencing and assembly of Pontibacter sp.</title>
        <authorList>
            <person name="Chhetri G."/>
        </authorList>
    </citation>
    <scope>NUCLEOTIDE SEQUENCE [LARGE SCALE GENOMIC DNA]</scope>
    <source>
        <strain evidence="1 2">JH31</strain>
    </source>
</reference>
<organism evidence="1 2">
    <name type="scientific">Pontibacter aquaedesilientis</name>
    <dbReference type="NCBI Taxonomy" id="2766980"/>
    <lineage>
        <taxon>Bacteria</taxon>
        <taxon>Pseudomonadati</taxon>
        <taxon>Bacteroidota</taxon>
        <taxon>Cytophagia</taxon>
        <taxon>Cytophagales</taxon>
        <taxon>Hymenobacteraceae</taxon>
        <taxon>Pontibacter</taxon>
    </lineage>
</organism>
<evidence type="ECO:0000313" key="1">
    <source>
        <dbReference type="EMBL" id="MBD1398480.1"/>
    </source>
</evidence>
<gene>
    <name evidence="1" type="ORF">H9Q13_15010</name>
</gene>
<evidence type="ECO:0000313" key="2">
    <source>
        <dbReference type="Proteomes" id="UP000625551"/>
    </source>
</evidence>
<proteinExistence type="predicted"/>
<accession>A0ABR7XJM6</accession>
<protein>
    <recommendedName>
        <fullName evidence="3">Lipocalin-like domain-containing protein</fullName>
    </recommendedName>
</protein>
<dbReference type="Proteomes" id="UP000625551">
    <property type="component" value="Unassembled WGS sequence"/>
</dbReference>
<comment type="caution">
    <text evidence="1">The sequence shown here is derived from an EMBL/GenBank/DDBJ whole genome shotgun (WGS) entry which is preliminary data.</text>
</comment>
<evidence type="ECO:0008006" key="3">
    <source>
        <dbReference type="Google" id="ProtNLM"/>
    </source>
</evidence>
<sequence>MKAQILILLMVVGIGLMTSCKRDDNDPAPEITINGTWNLKSVRGGLASINREYKKGDVKWIFNETNKTLTVANNIGNDNAYMLPSGTYQYNIDQTGKSQVLLVNNTDYRMVILSIDQNLVISDDMLDGFTGEFNK</sequence>